<dbReference type="OrthoDB" id="389240at2"/>
<proteinExistence type="predicted"/>
<sequence>MYKNKKLWATVGSRIISNMSFYKEYIFSEEELYELIANEEYLIDDSQEIYGKKLINFLQIWELIRQKIIESKENYRRDNVHKWAFKIEDYIKIYMLLDEAGEFEYVFQKIKDEKSKTLKMIEFFEESLIEEATLELFIEDMLITFIYFAIERPLGQYTLIFINLISNAMLLYRGFGPIWPSDKNEMIDFAKQASQLIIQCKGLKIEHYNRTPLFKGCYKRLLDMSENNKLILEAL</sequence>
<dbReference type="Proteomes" id="UP000231823">
    <property type="component" value="Chromosome"/>
</dbReference>
<reference evidence="1 2" key="1">
    <citation type="submission" date="2017-12" db="EMBL/GenBank/DDBJ databases">
        <title>Complete genome sequence of Spiroplasma floricola 23-6 (ATCC 29989).</title>
        <authorList>
            <person name="Tsai Y.-M."/>
            <person name="Wu P.-S."/>
            <person name="Lo W.-S."/>
            <person name="Kuo C.-H."/>
        </authorList>
    </citation>
    <scope>NUCLEOTIDE SEQUENCE [LARGE SCALE GENOMIC DNA]</scope>
    <source>
        <strain evidence="1 2">23-6</strain>
    </source>
</reference>
<protein>
    <submittedName>
        <fullName evidence="1">Uncharacterized protein</fullName>
    </submittedName>
</protein>
<keyword evidence="2" id="KW-1185">Reference proteome</keyword>
<organism evidence="1 2">
    <name type="scientific">Spiroplasma floricola 23-6</name>
    <dbReference type="NCBI Taxonomy" id="1336749"/>
    <lineage>
        <taxon>Bacteria</taxon>
        <taxon>Bacillati</taxon>
        <taxon>Mycoplasmatota</taxon>
        <taxon>Mollicutes</taxon>
        <taxon>Entomoplasmatales</taxon>
        <taxon>Spiroplasmataceae</taxon>
        <taxon>Spiroplasma</taxon>
    </lineage>
</organism>
<dbReference type="RefSeq" id="WP_100916876.1">
    <property type="nucleotide sequence ID" value="NZ_CP025057.1"/>
</dbReference>
<gene>
    <name evidence="1" type="ORF">SFLOR_v1c08700</name>
</gene>
<dbReference type="EMBL" id="CP025057">
    <property type="protein sequence ID" value="AUB31918.1"/>
    <property type="molecule type" value="Genomic_DNA"/>
</dbReference>
<dbReference type="KEGG" id="sfz:SFLOR_v1c08700"/>
<dbReference type="AlphaFoldDB" id="A0A2K8SF97"/>
<evidence type="ECO:0000313" key="2">
    <source>
        <dbReference type="Proteomes" id="UP000231823"/>
    </source>
</evidence>
<accession>A0A2K8SF97</accession>
<name>A0A2K8SF97_9MOLU</name>
<evidence type="ECO:0000313" key="1">
    <source>
        <dbReference type="EMBL" id="AUB31918.1"/>
    </source>
</evidence>